<comment type="subcellular location">
    <subcellularLocation>
        <location evidence="1 9">Cell membrane</location>
        <topology evidence="1 9">Single-pass membrane protein</topology>
    </subcellularLocation>
</comment>
<evidence type="ECO:0000256" key="3">
    <source>
        <dbReference type="ARBA" id="ARBA00022475"/>
    </source>
</evidence>
<dbReference type="PANTHER" id="PTHR42982">
    <property type="entry name" value="SEC-INDEPENDENT PROTEIN TRANSLOCASE PROTEIN TATA"/>
    <property type="match status" value="1"/>
</dbReference>
<keyword evidence="5 9" id="KW-0653">Protein transport</keyword>
<dbReference type="RefSeq" id="WP_067413057.1">
    <property type="nucleotide sequence ID" value="NZ_LNTY01000018.1"/>
</dbReference>
<organism evidence="10 11">
    <name type="scientific">Enterovibrio coralii</name>
    <dbReference type="NCBI Taxonomy" id="294935"/>
    <lineage>
        <taxon>Bacteria</taxon>
        <taxon>Pseudomonadati</taxon>
        <taxon>Pseudomonadota</taxon>
        <taxon>Gammaproteobacteria</taxon>
        <taxon>Vibrionales</taxon>
        <taxon>Vibrionaceae</taxon>
        <taxon>Enterovibrio</taxon>
    </lineage>
</organism>
<evidence type="ECO:0000256" key="7">
    <source>
        <dbReference type="ARBA" id="ARBA00023010"/>
    </source>
</evidence>
<dbReference type="InterPro" id="IPR003369">
    <property type="entry name" value="TatA/B/E"/>
</dbReference>
<dbReference type="AlphaFoldDB" id="A0A135IB21"/>
<comment type="similarity">
    <text evidence="9">Belongs to the TatA/E family.</text>
</comment>
<accession>A0A135IB21</accession>
<dbReference type="InterPro" id="IPR006312">
    <property type="entry name" value="TatA/E"/>
</dbReference>
<dbReference type="HAMAP" id="MF_00236">
    <property type="entry name" value="TatA_E"/>
    <property type="match status" value="1"/>
</dbReference>
<evidence type="ECO:0000256" key="4">
    <source>
        <dbReference type="ARBA" id="ARBA00022692"/>
    </source>
</evidence>
<keyword evidence="7 9" id="KW-0811">Translocation</keyword>
<evidence type="ECO:0000313" key="11">
    <source>
        <dbReference type="Proteomes" id="UP000070529"/>
    </source>
</evidence>
<evidence type="ECO:0000256" key="1">
    <source>
        <dbReference type="ARBA" id="ARBA00004162"/>
    </source>
</evidence>
<keyword evidence="8 9" id="KW-0472">Membrane</keyword>
<comment type="function">
    <text evidence="9">Part of the twin-arginine translocation (Tat) system that transports large folded proteins containing a characteristic twin-arginine motif in their signal peptide across membranes. TatA could form the protein-conducting channel of the Tat system.</text>
</comment>
<protein>
    <recommendedName>
        <fullName evidence="9">Sec-independent protein translocase protein TatA</fullName>
    </recommendedName>
</protein>
<name>A0A135IB21_9GAMM</name>
<dbReference type="Gene3D" id="1.20.5.3310">
    <property type="match status" value="1"/>
</dbReference>
<dbReference type="OrthoDB" id="7066617at2"/>
<feature type="transmembrane region" description="Helical" evidence="9">
    <location>
        <begin position="6"/>
        <end position="22"/>
    </location>
</feature>
<comment type="caution">
    <text evidence="10">The sequence shown here is derived from an EMBL/GenBank/DDBJ whole genome shotgun (WGS) entry which is preliminary data.</text>
</comment>
<dbReference type="GO" id="GO:0008320">
    <property type="term" value="F:protein transmembrane transporter activity"/>
    <property type="evidence" value="ECO:0007669"/>
    <property type="project" value="UniProtKB-UniRule"/>
</dbReference>
<evidence type="ECO:0000256" key="6">
    <source>
        <dbReference type="ARBA" id="ARBA00022989"/>
    </source>
</evidence>
<evidence type="ECO:0000256" key="8">
    <source>
        <dbReference type="ARBA" id="ARBA00023136"/>
    </source>
</evidence>
<comment type="subunit">
    <text evidence="9">The Tat system comprises two distinct complexes: a TatABC complex, containing multiple copies of TatA, TatB and TatC subunits, and a separate TatA complex, containing only TatA subunits. Substrates initially bind to the TatABC complex, which probably triggers association of the separate TatA complex to form the active translocon.</text>
</comment>
<proteinExistence type="inferred from homology"/>
<evidence type="ECO:0000256" key="5">
    <source>
        <dbReference type="ARBA" id="ARBA00022927"/>
    </source>
</evidence>
<dbReference type="GO" id="GO:0033281">
    <property type="term" value="C:TAT protein transport complex"/>
    <property type="evidence" value="ECO:0007669"/>
    <property type="project" value="UniProtKB-UniRule"/>
</dbReference>
<keyword evidence="6 9" id="KW-1133">Transmembrane helix</keyword>
<reference evidence="10 11" key="1">
    <citation type="submission" date="2015-11" db="EMBL/GenBank/DDBJ databases">
        <title>Genomic Taxonomy of the Vibrionaceae.</title>
        <authorList>
            <person name="Gomez-Gil B."/>
            <person name="Enciso-Ibarra J."/>
        </authorList>
    </citation>
    <scope>NUCLEOTIDE SEQUENCE [LARGE SCALE GENOMIC DNA]</scope>
    <source>
        <strain evidence="10 11">CAIM 912</strain>
    </source>
</reference>
<dbReference type="STRING" id="294935.ATN88_21530"/>
<dbReference type="EMBL" id="LNTY01000018">
    <property type="protein sequence ID" value="KXF82642.1"/>
    <property type="molecule type" value="Genomic_DNA"/>
</dbReference>
<dbReference type="Proteomes" id="UP000070529">
    <property type="component" value="Unassembled WGS sequence"/>
</dbReference>
<evidence type="ECO:0000256" key="2">
    <source>
        <dbReference type="ARBA" id="ARBA00022448"/>
    </source>
</evidence>
<keyword evidence="11" id="KW-1185">Reference proteome</keyword>
<keyword evidence="3 9" id="KW-1003">Cell membrane</keyword>
<dbReference type="GO" id="GO:0043953">
    <property type="term" value="P:protein transport by the Tat complex"/>
    <property type="evidence" value="ECO:0007669"/>
    <property type="project" value="UniProtKB-UniRule"/>
</dbReference>
<evidence type="ECO:0000313" key="10">
    <source>
        <dbReference type="EMBL" id="KXF82642.1"/>
    </source>
</evidence>
<dbReference type="PANTHER" id="PTHR42982:SF1">
    <property type="entry name" value="SEC-INDEPENDENT PROTEIN TRANSLOCASE PROTEIN TATA"/>
    <property type="match status" value="1"/>
</dbReference>
<dbReference type="Pfam" id="PF02416">
    <property type="entry name" value="TatA_B_E"/>
    <property type="match status" value="1"/>
</dbReference>
<keyword evidence="2 9" id="KW-0813">Transport</keyword>
<evidence type="ECO:0000256" key="9">
    <source>
        <dbReference type="HAMAP-Rule" id="MF_00236"/>
    </source>
</evidence>
<dbReference type="NCBIfam" id="TIGR01411">
    <property type="entry name" value="tatAE"/>
    <property type="match status" value="1"/>
</dbReference>
<sequence>MGGISISELMIIAFIVVLLFGSKKLAQLGGDLGTAIKDFKRAIRDDGVKEEDDTLTQKASYLKE</sequence>
<keyword evidence="4 9" id="KW-0812">Transmembrane</keyword>
<gene>
    <name evidence="9" type="primary">tatA</name>
    <name evidence="10" type="ORF">ATN88_21530</name>
</gene>